<protein>
    <submittedName>
        <fullName evidence="1">Uncharacterized protein</fullName>
    </submittedName>
</protein>
<gene>
    <name evidence="1" type="ORF">NM688_g2066</name>
</gene>
<keyword evidence="2" id="KW-1185">Reference proteome</keyword>
<dbReference type="EMBL" id="JANHOG010000247">
    <property type="protein sequence ID" value="KAJ3556366.1"/>
    <property type="molecule type" value="Genomic_DNA"/>
</dbReference>
<evidence type="ECO:0000313" key="2">
    <source>
        <dbReference type="Proteomes" id="UP001148662"/>
    </source>
</evidence>
<name>A0ACC1T9B1_9APHY</name>
<organism evidence="1 2">
    <name type="scientific">Phlebia brevispora</name>
    <dbReference type="NCBI Taxonomy" id="194682"/>
    <lineage>
        <taxon>Eukaryota</taxon>
        <taxon>Fungi</taxon>
        <taxon>Dikarya</taxon>
        <taxon>Basidiomycota</taxon>
        <taxon>Agaricomycotina</taxon>
        <taxon>Agaricomycetes</taxon>
        <taxon>Polyporales</taxon>
        <taxon>Meruliaceae</taxon>
        <taxon>Phlebia</taxon>
    </lineage>
</organism>
<comment type="caution">
    <text evidence="1">The sequence shown here is derived from an EMBL/GenBank/DDBJ whole genome shotgun (WGS) entry which is preliminary data.</text>
</comment>
<evidence type="ECO:0000313" key="1">
    <source>
        <dbReference type="EMBL" id="KAJ3556366.1"/>
    </source>
</evidence>
<reference evidence="1" key="1">
    <citation type="submission" date="2022-07" db="EMBL/GenBank/DDBJ databases">
        <title>Genome Sequence of Phlebia brevispora.</title>
        <authorList>
            <person name="Buettner E."/>
        </authorList>
    </citation>
    <scope>NUCLEOTIDE SEQUENCE</scope>
    <source>
        <strain evidence="1">MPL23</strain>
    </source>
</reference>
<dbReference type="Proteomes" id="UP001148662">
    <property type="component" value="Unassembled WGS sequence"/>
</dbReference>
<sequence length="243" mass="27771">MSPDEEYKLLPGSPIRSDDGPPTLRPKYRFMRATSHWLVVGLSLVILILLAALYRVSRQTYGQLCSQQLYSPAQDAIAYEAKTFYVPQNASFRSSYTSDPSDEVDQAWNDIYMNLGLSHISKNEAMRLPDKTAPYPEDPSKYVVILSVFHQLHCLNILRKVYHSDYYADPLTGNIGITKHSSIPDHVAHCLDILRQGIMCAADISPIVYDWDEERQKTIPMLSIGHSCRKWDNIVDWARDHQL</sequence>
<accession>A0ACC1T9B1</accession>
<proteinExistence type="predicted"/>